<organism evidence="3 4">
    <name type="scientific">Clostridium botulinum</name>
    <dbReference type="NCBI Taxonomy" id="1491"/>
    <lineage>
        <taxon>Bacteria</taxon>
        <taxon>Bacillati</taxon>
        <taxon>Bacillota</taxon>
        <taxon>Clostridia</taxon>
        <taxon>Eubacteriales</taxon>
        <taxon>Clostridiaceae</taxon>
        <taxon>Clostridium</taxon>
    </lineage>
</organism>
<name>A0A846I872_CLOBO</name>
<dbReference type="Proteomes" id="UP000473887">
    <property type="component" value="Unassembled WGS sequence"/>
</dbReference>
<gene>
    <name evidence="3" type="ORF">EXM69_20190</name>
</gene>
<sequence length="137" mass="15566">MLGDNIRRIRKSQKISINKLASMSRISLGYLSDIENNNAKNPTMDKLQAIADALGVQVSDLLSDKEKLEIITDSAKKIHNIAKEATRKYGIEEVNQSEKQENKIKTLAAHFEGEEFTDEDVEDIENFIKFIISKKKK</sequence>
<dbReference type="InterPro" id="IPR010982">
    <property type="entry name" value="Lambda_DNA-bd_dom_sf"/>
</dbReference>
<accession>A0A846I872</accession>
<dbReference type="GO" id="GO:0005829">
    <property type="term" value="C:cytosol"/>
    <property type="evidence" value="ECO:0007669"/>
    <property type="project" value="TreeGrafter"/>
</dbReference>
<evidence type="ECO:0000313" key="3">
    <source>
        <dbReference type="EMBL" id="NEZ94189.1"/>
    </source>
</evidence>
<comment type="caution">
    <text evidence="3">The sequence shown here is derived from an EMBL/GenBank/DDBJ whole genome shotgun (WGS) entry which is preliminary data.</text>
</comment>
<proteinExistence type="predicted"/>
<dbReference type="PROSITE" id="PS50943">
    <property type="entry name" value="HTH_CROC1"/>
    <property type="match status" value="1"/>
</dbReference>
<dbReference type="Pfam" id="PF01381">
    <property type="entry name" value="HTH_3"/>
    <property type="match status" value="1"/>
</dbReference>
<protein>
    <submittedName>
        <fullName evidence="3">XRE family transcriptional regulator</fullName>
    </submittedName>
</protein>
<dbReference type="SMART" id="SM00530">
    <property type="entry name" value="HTH_XRE"/>
    <property type="match status" value="1"/>
</dbReference>
<evidence type="ECO:0000256" key="1">
    <source>
        <dbReference type="ARBA" id="ARBA00023125"/>
    </source>
</evidence>
<feature type="domain" description="HTH cro/C1-type" evidence="2">
    <location>
        <begin position="6"/>
        <end position="61"/>
    </location>
</feature>
<evidence type="ECO:0000313" key="4">
    <source>
        <dbReference type="Proteomes" id="UP000473887"/>
    </source>
</evidence>
<dbReference type="EMBL" id="SGKC01000079">
    <property type="protein sequence ID" value="NEZ94189.1"/>
    <property type="molecule type" value="Genomic_DNA"/>
</dbReference>
<dbReference type="AlphaFoldDB" id="A0A846I872"/>
<dbReference type="InterPro" id="IPR050807">
    <property type="entry name" value="TransReg_Diox_bact_type"/>
</dbReference>
<dbReference type="SUPFAM" id="SSF47413">
    <property type="entry name" value="lambda repressor-like DNA-binding domains"/>
    <property type="match status" value="1"/>
</dbReference>
<dbReference type="PANTHER" id="PTHR46797">
    <property type="entry name" value="HTH-TYPE TRANSCRIPTIONAL REGULATOR"/>
    <property type="match status" value="1"/>
</dbReference>
<reference evidence="3 4" key="1">
    <citation type="submission" date="2019-02" db="EMBL/GenBank/DDBJ databases">
        <title>Genome sequencing of Clostridium botulinum clinical isolates.</title>
        <authorList>
            <person name="Brunt J."/>
            <person name="Van Vliet A.H.M."/>
            <person name="Stringer S.C."/>
            <person name="Grant K.A."/>
            <person name="Carter A.C."/>
            <person name="Peck M.W."/>
        </authorList>
    </citation>
    <scope>NUCLEOTIDE SEQUENCE [LARGE SCALE GENOMIC DNA]</scope>
    <source>
        <strain evidence="3 4">H142660711</strain>
    </source>
</reference>
<dbReference type="PANTHER" id="PTHR46797:SF1">
    <property type="entry name" value="METHYLPHOSPHONATE SYNTHASE"/>
    <property type="match status" value="1"/>
</dbReference>
<dbReference type="GO" id="GO:0003677">
    <property type="term" value="F:DNA binding"/>
    <property type="evidence" value="ECO:0007669"/>
    <property type="project" value="UniProtKB-KW"/>
</dbReference>
<dbReference type="GO" id="GO:0003700">
    <property type="term" value="F:DNA-binding transcription factor activity"/>
    <property type="evidence" value="ECO:0007669"/>
    <property type="project" value="TreeGrafter"/>
</dbReference>
<dbReference type="InterPro" id="IPR001387">
    <property type="entry name" value="Cro/C1-type_HTH"/>
</dbReference>
<dbReference type="Gene3D" id="1.10.260.40">
    <property type="entry name" value="lambda repressor-like DNA-binding domains"/>
    <property type="match status" value="1"/>
</dbReference>
<dbReference type="CDD" id="cd00093">
    <property type="entry name" value="HTH_XRE"/>
    <property type="match status" value="1"/>
</dbReference>
<keyword evidence="1" id="KW-0238">DNA-binding</keyword>
<evidence type="ECO:0000259" key="2">
    <source>
        <dbReference type="PROSITE" id="PS50943"/>
    </source>
</evidence>